<protein>
    <submittedName>
        <fullName evidence="1">Uncharacterized protein</fullName>
    </submittedName>
</protein>
<dbReference type="EMBL" id="CP102453">
    <property type="protein sequence ID" value="UUX33104.1"/>
    <property type="molecule type" value="Genomic_DNA"/>
</dbReference>
<sequence length="459" mass="52281">MKTRILFGVAVLLSGFYQMPTLMVEAQAETANYDHMLEKISPLMNSMITTDAAVEEAWLDYQSMLSNVEFWDALDWKTEKQGASWDDMINLFTPDATLTEDYPELSYRYETESLQTLEINLLFNENTLYYSEIVAIPTEFTDEMLVSIDDLGTFVKLGFPTMDPLLEVEPHVFGVANMVKDGLLGTTVSFASGSSMEEDGNLEFLMFLDEKVVESIYYTTPYFTEFRENDMGDFKQDLFYYAYNNYHVSPVLSELVNMNSSSNDIFIYDSQQLAEWVDYDFDMLKMDTGTQGEAIDTVVEMIDTQIEGVRESMDEKTERITYTFTDENDPETEAILSLIFVDGELASIINRDNNGDLVDGNWMDYMAQPLLASDIPVGETITPLVTTSFDVYAVATVALENGYHQAFLSPVETESGDIVLAVIDVQDYYVESINYLESITDYSEVDYLLYDYLASQYNQ</sequence>
<organism evidence="1 2">
    <name type="scientific">Fundicoccus culcitae</name>
    <dbReference type="NCBI Taxonomy" id="2969821"/>
    <lineage>
        <taxon>Bacteria</taxon>
        <taxon>Bacillati</taxon>
        <taxon>Bacillota</taxon>
        <taxon>Bacilli</taxon>
        <taxon>Lactobacillales</taxon>
        <taxon>Aerococcaceae</taxon>
        <taxon>Fundicoccus</taxon>
    </lineage>
</organism>
<evidence type="ECO:0000313" key="1">
    <source>
        <dbReference type="EMBL" id="UUX33104.1"/>
    </source>
</evidence>
<reference evidence="1 2" key="1">
    <citation type="submission" date="2022-08" db="EMBL/GenBank/DDBJ databases">
        <title>Aerococcaceae sp. nov isolated from spoiled eye mask.</title>
        <authorList>
            <person name="Zhou G."/>
            <person name="Xie X.-B."/>
            <person name="Shi Q.-S."/>
            <person name="Wang Y.-S."/>
            <person name="Wen X."/>
            <person name="Peng H."/>
            <person name="Yang X.-J."/>
            <person name="Tao H.-B."/>
            <person name="Huang X.-M."/>
        </authorList>
    </citation>
    <scope>NUCLEOTIDE SEQUENCE [LARGE SCALE GENOMIC DNA]</scope>
    <source>
        <strain evidence="2">DM20194951</strain>
    </source>
</reference>
<accession>A0ABY5P3F7</accession>
<dbReference type="RefSeq" id="WP_313792606.1">
    <property type="nucleotide sequence ID" value="NZ_CP102453.1"/>
</dbReference>
<proteinExistence type="predicted"/>
<evidence type="ECO:0000313" key="2">
    <source>
        <dbReference type="Proteomes" id="UP001315967"/>
    </source>
</evidence>
<name>A0ABY5P3F7_9LACT</name>
<keyword evidence="2" id="KW-1185">Reference proteome</keyword>
<gene>
    <name evidence="1" type="ORF">NRE15_09305</name>
</gene>
<dbReference type="Proteomes" id="UP001315967">
    <property type="component" value="Chromosome"/>
</dbReference>